<reference evidence="2 3" key="1">
    <citation type="submission" date="2016-06" db="EMBL/GenBank/DDBJ databases">
        <title>Genome sequence of Porphyrobacter dokdonensis DSW-74.</title>
        <authorList>
            <person name="Kim J.F."/>
            <person name="Song J.Y."/>
        </authorList>
    </citation>
    <scope>NUCLEOTIDE SEQUENCE [LARGE SCALE GENOMIC DNA]</scope>
    <source>
        <strain evidence="2 3">DSW-74</strain>
    </source>
</reference>
<sequence>MTSSKADIAGAYPLDLAVGWQASGAGTVRTGASAAAPASFLWSRALPGTVVAVAALALPEFSVGAGDLSGLRPGAEPVASFELPSVMPAVAQPASPSSASLLPAVPRTRTGLVSVPVAAEPESADAMRPAALEGSASWARSAVPVEHASVGARPGIPLATEPTRSALQIVTPADLPASSPSVSASSSAPGFNFLTGSLAVSAIPFESVDVGTIIIAPDLDAEASADLARPRPADEPTGPTLSGASVSADDADLSSFAVRIGPAVELPNPAGGNFSGAIKPGPDQSGISSAPAAIQVNAAPGSPVVLPSAPVTQPRSAPTALSAAAPSRPRANPGVAPPPSAATANPAPPRAERPALAGIPRPLQQVVPPGAGVESAYMIDVTSQLLTRIDGKAAGKIDFRQTTSGLEVRIGSLAEMLGDRFDAATRERMTSSAASNVYLSLAQLQAQGIPISYDPVYDEFNIGMLDTRPKAARKVHMDQISTPERGPGSAFVGQVPRPR</sequence>
<feature type="region of interest" description="Disordered" evidence="1">
    <location>
        <begin position="479"/>
        <end position="499"/>
    </location>
</feature>
<feature type="region of interest" description="Disordered" evidence="1">
    <location>
        <begin position="226"/>
        <end position="247"/>
    </location>
</feature>
<evidence type="ECO:0000313" key="3">
    <source>
        <dbReference type="Proteomes" id="UP000092484"/>
    </source>
</evidence>
<evidence type="ECO:0000256" key="1">
    <source>
        <dbReference type="SAM" id="MobiDB-lite"/>
    </source>
</evidence>
<feature type="region of interest" description="Disordered" evidence="1">
    <location>
        <begin position="305"/>
        <end position="363"/>
    </location>
</feature>
<feature type="compositionally biased region" description="Low complexity" evidence="1">
    <location>
        <begin position="314"/>
        <end position="333"/>
    </location>
</feature>
<name>A0A1A7BFM0_9SPHN</name>
<proteinExistence type="predicted"/>
<dbReference type="EMBL" id="LZYB01000006">
    <property type="protein sequence ID" value="OBV10207.1"/>
    <property type="molecule type" value="Genomic_DNA"/>
</dbReference>
<accession>A0A1A7BFM0</accession>
<organism evidence="2 3">
    <name type="scientific">Erythrobacter dokdonensis DSW-74</name>
    <dbReference type="NCBI Taxonomy" id="1300349"/>
    <lineage>
        <taxon>Bacteria</taxon>
        <taxon>Pseudomonadati</taxon>
        <taxon>Pseudomonadota</taxon>
        <taxon>Alphaproteobacteria</taxon>
        <taxon>Sphingomonadales</taxon>
        <taxon>Erythrobacteraceae</taxon>
        <taxon>Erythrobacter/Porphyrobacter group</taxon>
        <taxon>Erythrobacter</taxon>
    </lineage>
</organism>
<dbReference type="AlphaFoldDB" id="A0A1A7BFM0"/>
<keyword evidence="3" id="KW-1185">Reference proteome</keyword>
<evidence type="ECO:0000313" key="2">
    <source>
        <dbReference type="EMBL" id="OBV10207.1"/>
    </source>
</evidence>
<dbReference type="Proteomes" id="UP000092484">
    <property type="component" value="Unassembled WGS sequence"/>
</dbReference>
<dbReference type="STRING" id="1300349.I603_2169"/>
<gene>
    <name evidence="2" type="ORF">I603_2169</name>
</gene>
<protein>
    <submittedName>
        <fullName evidence="2">Putative Fe-S oxidoreductase</fullName>
    </submittedName>
</protein>
<comment type="caution">
    <text evidence="2">The sequence shown here is derived from an EMBL/GenBank/DDBJ whole genome shotgun (WGS) entry which is preliminary data.</text>
</comment>